<comment type="caution">
    <text evidence="2">The sequence shown here is derived from an EMBL/GenBank/DDBJ whole genome shotgun (WGS) entry which is preliminary data.</text>
</comment>
<accession>A0A4U0P1Q6</accession>
<dbReference type="PANTHER" id="PTHR13833">
    <property type="match status" value="1"/>
</dbReference>
<dbReference type="OrthoDB" id="791543at2"/>
<evidence type="ECO:0000259" key="1">
    <source>
        <dbReference type="Pfam" id="PF01833"/>
    </source>
</evidence>
<reference evidence="2 3" key="1">
    <citation type="submission" date="2019-04" db="EMBL/GenBank/DDBJ databases">
        <title>Sphingobacterium olei sp. nov., isolated from oil-contaminated soil.</title>
        <authorList>
            <person name="Liu B."/>
        </authorList>
    </citation>
    <scope>NUCLEOTIDE SEQUENCE [LARGE SCALE GENOMIC DNA]</scope>
    <source>
        <strain evidence="2 3">HAL-9</strain>
    </source>
</reference>
<sequence>MEMKNKLKITCWPIQGILLALITLFFIQCKESSTDEQPAGLFDPSKPVSVTDFLPKEGGSGSNMVIYGDNFGNDVSRIKVVIGGKIAKVISVKGTSLYCIVPSLATEGDIKVYVLDEQREEELAHAEAREIFVYIPKWIVSDLVGTYYEVGSMFEEKEGPFGDCGAFKEMNWFTFDPKNPNRMYFAAENAAARIVDLEQRYVSYFRTPGVGRKSVILWKPDGDQDLITAENHSSDTRNAFHVYSRSSNFASSQVINRVARGVNGAAVHPVNGEMYYSLFRAGEVRRHDLTTGADQLAFQNPFSALAIYIVIHPSGDYAYITNSERHYILKSDYDYDRKIFKAPYPVAGAASTSGWVDGVGTNGRLNRPMQGVFVKNPDYEEQGGDQYDYYFCDRDNHCIRTLTPLGRVKTYAGRGNNGTSGYSNGDLRLEARFKGPCAIAHDEARNCFYVGDTGNWIIRKIALEGE</sequence>
<evidence type="ECO:0000313" key="2">
    <source>
        <dbReference type="EMBL" id="TJZ60432.1"/>
    </source>
</evidence>
<name>A0A4U0P1Q6_9SPHI</name>
<keyword evidence="3" id="KW-1185">Reference proteome</keyword>
<dbReference type="InterPro" id="IPR011042">
    <property type="entry name" value="6-blade_b-propeller_TolB-like"/>
</dbReference>
<dbReference type="PANTHER" id="PTHR13833:SF71">
    <property type="entry name" value="NHL DOMAIN-CONTAINING PROTEIN"/>
    <property type="match status" value="1"/>
</dbReference>
<dbReference type="SUPFAM" id="SSF75011">
    <property type="entry name" value="3-carboxy-cis,cis-mucoante lactonizing enzyme"/>
    <property type="match status" value="1"/>
</dbReference>
<dbReference type="EMBL" id="SUME01000004">
    <property type="protein sequence ID" value="TJZ60432.1"/>
    <property type="molecule type" value="Genomic_DNA"/>
</dbReference>
<dbReference type="SUPFAM" id="SSF81296">
    <property type="entry name" value="E set domains"/>
    <property type="match status" value="1"/>
</dbReference>
<dbReference type="Gene3D" id="2.120.10.30">
    <property type="entry name" value="TolB, C-terminal domain"/>
    <property type="match status" value="1"/>
</dbReference>
<proteinExistence type="predicted"/>
<dbReference type="InterPro" id="IPR014756">
    <property type="entry name" value="Ig_E-set"/>
</dbReference>
<evidence type="ECO:0000313" key="3">
    <source>
        <dbReference type="Proteomes" id="UP000306808"/>
    </source>
</evidence>
<organism evidence="2 3">
    <name type="scientific">Sphingobacterium olei</name>
    <dbReference type="NCBI Taxonomy" id="2571155"/>
    <lineage>
        <taxon>Bacteria</taxon>
        <taxon>Pseudomonadati</taxon>
        <taxon>Bacteroidota</taxon>
        <taxon>Sphingobacteriia</taxon>
        <taxon>Sphingobacteriales</taxon>
        <taxon>Sphingobacteriaceae</taxon>
        <taxon>Sphingobacterium</taxon>
    </lineage>
</organism>
<dbReference type="Gene3D" id="2.60.40.10">
    <property type="entry name" value="Immunoglobulins"/>
    <property type="match status" value="1"/>
</dbReference>
<protein>
    <recommendedName>
        <fullName evidence="1">IPT/TIG domain-containing protein</fullName>
    </recommendedName>
</protein>
<gene>
    <name evidence="2" type="ORF">FAZ15_10525</name>
</gene>
<dbReference type="InterPro" id="IPR002909">
    <property type="entry name" value="IPT_dom"/>
</dbReference>
<dbReference type="CDD" id="cd00603">
    <property type="entry name" value="IPT_PCSR"/>
    <property type="match status" value="1"/>
</dbReference>
<dbReference type="Proteomes" id="UP000306808">
    <property type="component" value="Unassembled WGS sequence"/>
</dbReference>
<dbReference type="AlphaFoldDB" id="A0A4U0P1Q6"/>
<dbReference type="Pfam" id="PF01833">
    <property type="entry name" value="TIG"/>
    <property type="match status" value="1"/>
</dbReference>
<dbReference type="InterPro" id="IPR013783">
    <property type="entry name" value="Ig-like_fold"/>
</dbReference>
<feature type="domain" description="IPT/TIG" evidence="1">
    <location>
        <begin position="50"/>
        <end position="113"/>
    </location>
</feature>